<evidence type="ECO:0000256" key="5">
    <source>
        <dbReference type="ARBA" id="ARBA00023012"/>
    </source>
</evidence>
<name>A0ABD5W0F1_9EURY</name>
<evidence type="ECO:0000259" key="7">
    <source>
        <dbReference type="PROSITE" id="PS50109"/>
    </source>
</evidence>
<dbReference type="EC" id="2.7.13.3" evidence="2"/>
<proteinExistence type="predicted"/>
<comment type="catalytic activity">
    <reaction evidence="1">
        <text>ATP + protein L-histidine = ADP + protein N-phospho-L-histidine.</text>
        <dbReference type="EC" id="2.7.13.3"/>
    </reaction>
</comment>
<dbReference type="AlphaFoldDB" id="A0ABD5W0F1"/>
<dbReference type="SUPFAM" id="SSF55874">
    <property type="entry name" value="ATPase domain of HSP90 chaperone/DNA topoisomerase II/histidine kinase"/>
    <property type="match status" value="1"/>
</dbReference>
<feature type="domain" description="Histidine kinase" evidence="7">
    <location>
        <begin position="24"/>
        <end position="90"/>
    </location>
</feature>
<dbReference type="InterPro" id="IPR003594">
    <property type="entry name" value="HATPase_dom"/>
</dbReference>
<organism evidence="8 9">
    <name type="scientific">Halovenus salina</name>
    <dbReference type="NCBI Taxonomy" id="1510225"/>
    <lineage>
        <taxon>Archaea</taxon>
        <taxon>Methanobacteriati</taxon>
        <taxon>Methanobacteriota</taxon>
        <taxon>Stenosarchaea group</taxon>
        <taxon>Halobacteria</taxon>
        <taxon>Halobacteriales</taxon>
        <taxon>Haloarculaceae</taxon>
        <taxon>Halovenus</taxon>
    </lineage>
</organism>
<evidence type="ECO:0000313" key="9">
    <source>
        <dbReference type="Proteomes" id="UP001596445"/>
    </source>
</evidence>
<dbReference type="Proteomes" id="UP001596445">
    <property type="component" value="Unassembled WGS sequence"/>
</dbReference>
<dbReference type="EMBL" id="JBHSZI010000001">
    <property type="protein sequence ID" value="MFC7059015.1"/>
    <property type="molecule type" value="Genomic_DNA"/>
</dbReference>
<dbReference type="Pfam" id="PF02518">
    <property type="entry name" value="HATPase_c"/>
    <property type="match status" value="1"/>
</dbReference>
<protein>
    <recommendedName>
        <fullName evidence="2">histidine kinase</fullName>
        <ecNumber evidence="2">2.7.13.3</ecNumber>
    </recommendedName>
</protein>
<evidence type="ECO:0000313" key="8">
    <source>
        <dbReference type="EMBL" id="MFC7059015.1"/>
    </source>
</evidence>
<feature type="compositionally biased region" description="Basic residues" evidence="6">
    <location>
        <begin position="1"/>
        <end position="13"/>
    </location>
</feature>
<keyword evidence="5" id="KW-0902">Two-component regulatory system</keyword>
<dbReference type="PRINTS" id="PR00344">
    <property type="entry name" value="BCTRLSENSOR"/>
</dbReference>
<evidence type="ECO:0000256" key="1">
    <source>
        <dbReference type="ARBA" id="ARBA00000085"/>
    </source>
</evidence>
<dbReference type="InterPro" id="IPR050736">
    <property type="entry name" value="Sensor_HK_Regulatory"/>
</dbReference>
<sequence>MERPRARRRRCHSPGRPLERGFFIEDDGPGIPESERDSAFSPGYTTASGDHAGFGLAIVREIARSHGWEVTITESEAGGARFEFTGMTIEI</sequence>
<dbReference type="GO" id="GO:0000160">
    <property type="term" value="P:phosphorelay signal transduction system"/>
    <property type="evidence" value="ECO:0007669"/>
    <property type="project" value="UniProtKB-KW"/>
</dbReference>
<feature type="region of interest" description="Disordered" evidence="6">
    <location>
        <begin position="1"/>
        <end position="46"/>
    </location>
</feature>
<evidence type="ECO:0000256" key="2">
    <source>
        <dbReference type="ARBA" id="ARBA00012438"/>
    </source>
</evidence>
<dbReference type="GO" id="GO:0004673">
    <property type="term" value="F:protein histidine kinase activity"/>
    <property type="evidence" value="ECO:0007669"/>
    <property type="project" value="UniProtKB-EC"/>
</dbReference>
<evidence type="ECO:0000256" key="6">
    <source>
        <dbReference type="SAM" id="MobiDB-lite"/>
    </source>
</evidence>
<accession>A0ABD5W0F1</accession>
<dbReference type="InterPro" id="IPR036890">
    <property type="entry name" value="HATPase_C_sf"/>
</dbReference>
<reference evidence="8 9" key="1">
    <citation type="journal article" date="2019" name="Int. J. Syst. Evol. Microbiol.">
        <title>The Global Catalogue of Microorganisms (GCM) 10K type strain sequencing project: providing services to taxonomists for standard genome sequencing and annotation.</title>
        <authorList>
            <consortium name="The Broad Institute Genomics Platform"/>
            <consortium name="The Broad Institute Genome Sequencing Center for Infectious Disease"/>
            <person name="Wu L."/>
            <person name="Ma J."/>
        </authorList>
    </citation>
    <scope>NUCLEOTIDE SEQUENCE [LARGE SCALE GENOMIC DNA]</scope>
    <source>
        <strain evidence="8 9">JCM 30072</strain>
    </source>
</reference>
<dbReference type="PROSITE" id="PS50109">
    <property type="entry name" value="HIS_KIN"/>
    <property type="match status" value="1"/>
</dbReference>
<evidence type="ECO:0000256" key="3">
    <source>
        <dbReference type="ARBA" id="ARBA00022679"/>
    </source>
</evidence>
<gene>
    <name evidence="8" type="ORF">ACFQQG_13545</name>
</gene>
<keyword evidence="4 8" id="KW-0418">Kinase</keyword>
<dbReference type="RefSeq" id="WP_382186937.1">
    <property type="nucleotide sequence ID" value="NZ_JBHSZI010000001.1"/>
</dbReference>
<keyword evidence="3" id="KW-0808">Transferase</keyword>
<dbReference type="CDD" id="cd00075">
    <property type="entry name" value="HATPase"/>
    <property type="match status" value="1"/>
</dbReference>
<dbReference type="PANTHER" id="PTHR43711">
    <property type="entry name" value="TWO-COMPONENT HISTIDINE KINASE"/>
    <property type="match status" value="1"/>
</dbReference>
<dbReference type="InterPro" id="IPR004358">
    <property type="entry name" value="Sig_transdc_His_kin-like_C"/>
</dbReference>
<comment type="caution">
    <text evidence="8">The sequence shown here is derived from an EMBL/GenBank/DDBJ whole genome shotgun (WGS) entry which is preliminary data.</text>
</comment>
<evidence type="ECO:0000256" key="4">
    <source>
        <dbReference type="ARBA" id="ARBA00022777"/>
    </source>
</evidence>
<dbReference type="Gene3D" id="3.30.565.10">
    <property type="entry name" value="Histidine kinase-like ATPase, C-terminal domain"/>
    <property type="match status" value="1"/>
</dbReference>
<dbReference type="PANTHER" id="PTHR43711:SF1">
    <property type="entry name" value="HISTIDINE KINASE 1"/>
    <property type="match status" value="1"/>
</dbReference>
<keyword evidence="9" id="KW-1185">Reference proteome</keyword>
<dbReference type="InterPro" id="IPR005467">
    <property type="entry name" value="His_kinase_dom"/>
</dbReference>